<dbReference type="Gene3D" id="3.40.50.300">
    <property type="entry name" value="P-loop containing nucleotide triphosphate hydrolases"/>
    <property type="match status" value="1"/>
</dbReference>
<dbReference type="InterPro" id="IPR027417">
    <property type="entry name" value="P-loop_NTPase"/>
</dbReference>
<evidence type="ECO:0008006" key="5">
    <source>
        <dbReference type="Google" id="ProtNLM"/>
    </source>
</evidence>
<accession>A0ABP8C125</accession>
<gene>
    <name evidence="3" type="ORF">GCM10022254_29700</name>
</gene>
<reference evidence="4" key="1">
    <citation type="journal article" date="2019" name="Int. J. Syst. Evol. Microbiol.">
        <title>The Global Catalogue of Microorganisms (GCM) 10K type strain sequencing project: providing services to taxonomists for standard genome sequencing and annotation.</title>
        <authorList>
            <consortium name="The Broad Institute Genomics Platform"/>
            <consortium name="The Broad Institute Genome Sequencing Center for Infectious Disease"/>
            <person name="Wu L."/>
            <person name="Ma J."/>
        </authorList>
    </citation>
    <scope>NUCLEOTIDE SEQUENCE [LARGE SCALE GENOMIC DNA]</scope>
    <source>
        <strain evidence="4">JCM 17440</strain>
    </source>
</reference>
<dbReference type="SUPFAM" id="SSF52540">
    <property type="entry name" value="P-loop containing nucleoside triphosphate hydrolases"/>
    <property type="match status" value="2"/>
</dbReference>
<keyword evidence="2" id="KW-0067">ATP-binding</keyword>
<organism evidence="3 4">
    <name type="scientific">Actinomadura meridiana</name>
    <dbReference type="NCBI Taxonomy" id="559626"/>
    <lineage>
        <taxon>Bacteria</taxon>
        <taxon>Bacillati</taxon>
        <taxon>Actinomycetota</taxon>
        <taxon>Actinomycetes</taxon>
        <taxon>Streptosporangiales</taxon>
        <taxon>Thermomonosporaceae</taxon>
        <taxon>Actinomadura</taxon>
    </lineage>
</organism>
<evidence type="ECO:0000313" key="4">
    <source>
        <dbReference type="Proteomes" id="UP001501710"/>
    </source>
</evidence>
<comment type="caution">
    <text evidence="3">The sequence shown here is derived from an EMBL/GenBank/DDBJ whole genome shotgun (WGS) entry which is preliminary data.</text>
</comment>
<dbReference type="PANTHER" id="PTHR16305:SF35">
    <property type="entry name" value="TRANSCRIPTIONAL ACTIVATOR DOMAIN"/>
    <property type="match status" value="1"/>
</dbReference>
<keyword evidence="1" id="KW-0547">Nucleotide-binding</keyword>
<protein>
    <recommendedName>
        <fullName evidence="5">NB-ARC domain-containing protein</fullName>
    </recommendedName>
</protein>
<name>A0ABP8C125_9ACTN</name>
<evidence type="ECO:0000313" key="3">
    <source>
        <dbReference type="EMBL" id="GAA4231717.1"/>
    </source>
</evidence>
<dbReference type="PANTHER" id="PTHR16305">
    <property type="entry name" value="TESTICULAR SOLUBLE ADENYLYL CYCLASE"/>
    <property type="match status" value="1"/>
</dbReference>
<dbReference type="Gene3D" id="1.25.40.10">
    <property type="entry name" value="Tetratricopeptide repeat domain"/>
    <property type="match status" value="1"/>
</dbReference>
<dbReference type="InterPro" id="IPR011990">
    <property type="entry name" value="TPR-like_helical_dom_sf"/>
</dbReference>
<dbReference type="EMBL" id="BAABAS010000006">
    <property type="protein sequence ID" value="GAA4231717.1"/>
    <property type="molecule type" value="Genomic_DNA"/>
</dbReference>
<dbReference type="Proteomes" id="UP001501710">
    <property type="component" value="Unassembled WGS sequence"/>
</dbReference>
<evidence type="ECO:0000256" key="2">
    <source>
        <dbReference type="ARBA" id="ARBA00022840"/>
    </source>
</evidence>
<dbReference type="RefSeq" id="WP_344896129.1">
    <property type="nucleotide sequence ID" value="NZ_BAABAS010000006.1"/>
</dbReference>
<proteinExistence type="predicted"/>
<keyword evidence="4" id="KW-1185">Reference proteome</keyword>
<dbReference type="SUPFAM" id="SSF48452">
    <property type="entry name" value="TPR-like"/>
    <property type="match status" value="1"/>
</dbReference>
<sequence>MGAAETNESRVRLTARTSGHSQAFLAGRDQTIYYYEAGATRWSFALRELSADDRVPDFVGRREETDQLLRLLDPGGLRAGAGPIELSAGPFGIGRSALALHVAGEAVRRGWYRALYVGLPAPDGASNRIQVEDILPLLLETVHSTERPANDVRAGYHRAMGELAARGERVLLLVDDATDADLDLLEALVTGGPHRLLVTSRSRLGRLRDVSTVSIGALTDDDAVEFLHRLLARDGRGGASRDELLRLAWLCEGRPEALRRAAAYLGDKPESSVDGLVQVMAEEYDALRDGSSGADPSVRAIVELVGSGWGLPPEDESVAEGWRLAGRRAMLGWVRADQRAGRAAGWDIVARPGSGRSTLLQVMGEMLAGAGVSLVFISANWGAEAYDRRRSSSDDPLVVELARVEFCCETVQRIADDLDDDQPQKAVLIDQVRGTRREVEKLLGERPSSQPDLDIKDALLPMGETPLLLDPRLSLWYAERVRRTLRDTAVRVADALGELTAAAHGDRRLTVLVDNVHQITDPVCREWLVEILSRRTHSLVITTRRPGPEPGWPGATTHQLRNLTAAEVAECFRAHLGDDVISAELCARVAARTEGSPQAVALICTALAGRGDQSLDGVLAELNAAAIGAPIIQRVCLVARKLTADKCQDLVGKTEAALPFFDYLTVMNNIDGPLLTAVLAKYDVDEEKAAELMSWLEDERQRSFIGGYDDDEQEGLRIHEAIRDQRRREIPAERLRAIHLHLQAVYRAKVEEFDPDISEEDLHTAYGAWPRYELPGYRRLLREWVYHAVRGQGQALDRETTLGITRVFLEAFWWWGCYVRFPLCDELLRVLDEVVGDRTDADKERLTVLVRFYLNYTRGWRQDEADPERWDEVAGAIRDIRRRAGLDKRAPRPQDEGATVLDVLTLVFRAHAHRFRRPGGDPVAADGCYARAQESVRRHVAVVEDSPHAWYEAWVVYERADLRSEFGDIERATEFLTELDGIAENDPDMDLIDRDLMCRVARLHGDVLYARGDYGEAIDLYARAVMLAYTYHIWQETDQQSANHYSRELHRENATRASAALTRIRDLDPRQWEKGMRRAWEFFAPYRRAAGINEDEPSIDTLFPPPPSDTDLEQLHNPYIERVSKVTEELRDALTDWRSFQGHQA</sequence>
<evidence type="ECO:0000256" key="1">
    <source>
        <dbReference type="ARBA" id="ARBA00022741"/>
    </source>
</evidence>